<comment type="cofactor">
    <cofactor evidence="1">
        <name>FAD</name>
        <dbReference type="ChEBI" id="CHEBI:57692"/>
    </cofactor>
</comment>
<dbReference type="InterPro" id="IPR050562">
    <property type="entry name" value="FAD_mOase_fung"/>
</dbReference>
<dbReference type="GO" id="GO:0071949">
    <property type="term" value="F:FAD binding"/>
    <property type="evidence" value="ECO:0007669"/>
    <property type="project" value="InterPro"/>
</dbReference>
<gene>
    <name evidence="7" type="ORF">C8A00DRAFT_37653</name>
</gene>
<dbReference type="PRINTS" id="PR00420">
    <property type="entry name" value="RNGMNOXGNASE"/>
</dbReference>
<feature type="domain" description="FAD-binding" evidence="6">
    <location>
        <begin position="10"/>
        <end position="174"/>
    </location>
</feature>
<keyword evidence="5" id="KW-0560">Oxidoreductase</keyword>
<dbReference type="GO" id="GO:0004497">
    <property type="term" value="F:monooxygenase activity"/>
    <property type="evidence" value="ECO:0007669"/>
    <property type="project" value="InterPro"/>
</dbReference>
<feature type="domain" description="FAD-binding" evidence="6">
    <location>
        <begin position="302"/>
        <end position="382"/>
    </location>
</feature>
<dbReference type="InterPro" id="IPR002938">
    <property type="entry name" value="FAD-bd"/>
</dbReference>
<comment type="caution">
    <text evidence="7">The sequence shown here is derived from an EMBL/GenBank/DDBJ whole genome shotgun (WGS) entry which is preliminary data.</text>
</comment>
<reference evidence="7" key="1">
    <citation type="journal article" date="2023" name="Mol. Phylogenet. Evol.">
        <title>Genome-scale phylogeny and comparative genomics of the fungal order Sordariales.</title>
        <authorList>
            <person name="Hensen N."/>
            <person name="Bonometti L."/>
            <person name="Westerberg I."/>
            <person name="Brannstrom I.O."/>
            <person name="Guillou S."/>
            <person name="Cros-Aarteil S."/>
            <person name="Calhoun S."/>
            <person name="Haridas S."/>
            <person name="Kuo A."/>
            <person name="Mondo S."/>
            <person name="Pangilinan J."/>
            <person name="Riley R."/>
            <person name="LaButti K."/>
            <person name="Andreopoulos B."/>
            <person name="Lipzen A."/>
            <person name="Chen C."/>
            <person name="Yan M."/>
            <person name="Daum C."/>
            <person name="Ng V."/>
            <person name="Clum A."/>
            <person name="Steindorff A."/>
            <person name="Ohm R.A."/>
            <person name="Martin F."/>
            <person name="Silar P."/>
            <person name="Natvig D.O."/>
            <person name="Lalanne C."/>
            <person name="Gautier V."/>
            <person name="Ament-Velasquez S.L."/>
            <person name="Kruys A."/>
            <person name="Hutchinson M.I."/>
            <person name="Powell A.J."/>
            <person name="Barry K."/>
            <person name="Miller A.N."/>
            <person name="Grigoriev I.V."/>
            <person name="Debuchy R."/>
            <person name="Gladieux P."/>
            <person name="Hiltunen Thoren M."/>
            <person name="Johannesson H."/>
        </authorList>
    </citation>
    <scope>NUCLEOTIDE SEQUENCE</scope>
    <source>
        <strain evidence="7">CBS 538.74</strain>
    </source>
</reference>
<proteinExistence type="inferred from homology"/>
<evidence type="ECO:0000256" key="1">
    <source>
        <dbReference type="ARBA" id="ARBA00001974"/>
    </source>
</evidence>
<dbReference type="PANTHER" id="PTHR47356:SF2">
    <property type="entry name" value="FAD-BINDING DOMAIN-CONTAINING PROTEIN-RELATED"/>
    <property type="match status" value="1"/>
</dbReference>
<evidence type="ECO:0000256" key="3">
    <source>
        <dbReference type="ARBA" id="ARBA00022630"/>
    </source>
</evidence>
<evidence type="ECO:0000313" key="8">
    <source>
        <dbReference type="Proteomes" id="UP001302745"/>
    </source>
</evidence>
<dbReference type="PANTHER" id="PTHR47356">
    <property type="entry name" value="FAD-DEPENDENT MONOOXYGENASE ASQG-RELATED"/>
    <property type="match status" value="1"/>
</dbReference>
<dbReference type="InterPro" id="IPR036188">
    <property type="entry name" value="FAD/NAD-bd_sf"/>
</dbReference>
<comment type="similarity">
    <text evidence="2">Belongs to the paxM FAD-dependent monooxygenase family.</text>
</comment>
<protein>
    <recommendedName>
        <fullName evidence="6">FAD-binding domain-containing protein</fullName>
    </recommendedName>
</protein>
<evidence type="ECO:0000313" key="7">
    <source>
        <dbReference type="EMBL" id="KAK4149757.1"/>
    </source>
</evidence>
<dbReference type="Gene3D" id="3.50.50.60">
    <property type="entry name" value="FAD/NAD(P)-binding domain"/>
    <property type="match status" value="1"/>
</dbReference>
<evidence type="ECO:0000256" key="5">
    <source>
        <dbReference type="ARBA" id="ARBA00023002"/>
    </source>
</evidence>
<sequence>MGEKGSNGFRVVVVGGGVAGLTLANALEQGGIDYVLLERRSEVAPQVGASIGIFSNGARILDQLGAWKEVRAGADPIRVFYTRNSKGDLLTAPDYSPPLLTARTGYRNAWGERQNLLRVLSENLKDPSKVFVGKDLADIKHDANGVTAVCTDGSSFHGDVLVGADGVFSKTRTKMWDLAESDHPDVVKADKNSMIAEYNCLFGISKGVNFPQLAPGDVNSSYNPGRCALTIAAEGGKVYWFVQERLDGIHHRTDIPRYTDDDARAFVARNGDIIHLPGVTLADLWQKTVSSRLVAIEEAKFNLWHWGRIACVGDAVHKSTPNLGIGGNSAVESAAAIANGIKRLADSWSATGRRPSQQDVERMLDEYQRGRQLRAAAVVDASGFLARAQSMRDPSTRLFVKYVIPRLSEFLPEMMGNAMIGATKLDFLPLPMASLTGTKPFNPTQGDGLRESKLKRMLFALPLLALVFAAGWVMNAEPAGAWATALRDSGTLELPTGSVPILRTFYHIPGFDDFIALVNTFFFPTVYNTDPVSRRQLTSFLTDGAVLVTIWIFESTRRANMLTPLQ</sequence>
<evidence type="ECO:0000256" key="4">
    <source>
        <dbReference type="ARBA" id="ARBA00022827"/>
    </source>
</evidence>
<reference evidence="7" key="2">
    <citation type="submission" date="2023-05" db="EMBL/GenBank/DDBJ databases">
        <authorList>
            <consortium name="Lawrence Berkeley National Laboratory"/>
            <person name="Steindorff A."/>
            <person name="Hensen N."/>
            <person name="Bonometti L."/>
            <person name="Westerberg I."/>
            <person name="Brannstrom I.O."/>
            <person name="Guillou S."/>
            <person name="Cros-Aarteil S."/>
            <person name="Calhoun S."/>
            <person name="Haridas S."/>
            <person name="Kuo A."/>
            <person name="Mondo S."/>
            <person name="Pangilinan J."/>
            <person name="Riley R."/>
            <person name="Labutti K."/>
            <person name="Andreopoulos B."/>
            <person name="Lipzen A."/>
            <person name="Chen C."/>
            <person name="Yanf M."/>
            <person name="Daum C."/>
            <person name="Ng V."/>
            <person name="Clum A."/>
            <person name="Ohm R."/>
            <person name="Martin F."/>
            <person name="Silar P."/>
            <person name="Natvig D."/>
            <person name="Lalanne C."/>
            <person name="Gautier V."/>
            <person name="Ament-Velasquez S.L."/>
            <person name="Kruys A."/>
            <person name="Hutchinson M.I."/>
            <person name="Powell A.J."/>
            <person name="Barry K."/>
            <person name="Miller A.N."/>
            <person name="Grigoriev I.V."/>
            <person name="Debuchy R."/>
            <person name="Gladieux P."/>
            <person name="Thoren M.H."/>
            <person name="Johannesson H."/>
        </authorList>
    </citation>
    <scope>NUCLEOTIDE SEQUENCE</scope>
    <source>
        <strain evidence="7">CBS 538.74</strain>
    </source>
</reference>
<dbReference type="EMBL" id="MU857127">
    <property type="protein sequence ID" value="KAK4149757.1"/>
    <property type="molecule type" value="Genomic_DNA"/>
</dbReference>
<accession>A0AAN6VE77</accession>
<name>A0AAN6VE77_9PEZI</name>
<dbReference type="Pfam" id="PF01494">
    <property type="entry name" value="FAD_binding_3"/>
    <property type="match status" value="2"/>
</dbReference>
<feature type="non-terminal residue" evidence="7">
    <location>
        <position position="566"/>
    </location>
</feature>
<keyword evidence="8" id="KW-1185">Reference proteome</keyword>
<keyword evidence="3" id="KW-0285">Flavoprotein</keyword>
<organism evidence="7 8">
    <name type="scientific">Chaetomidium leptoderma</name>
    <dbReference type="NCBI Taxonomy" id="669021"/>
    <lineage>
        <taxon>Eukaryota</taxon>
        <taxon>Fungi</taxon>
        <taxon>Dikarya</taxon>
        <taxon>Ascomycota</taxon>
        <taxon>Pezizomycotina</taxon>
        <taxon>Sordariomycetes</taxon>
        <taxon>Sordariomycetidae</taxon>
        <taxon>Sordariales</taxon>
        <taxon>Chaetomiaceae</taxon>
        <taxon>Chaetomidium</taxon>
    </lineage>
</organism>
<evidence type="ECO:0000256" key="2">
    <source>
        <dbReference type="ARBA" id="ARBA00007992"/>
    </source>
</evidence>
<dbReference type="AlphaFoldDB" id="A0AAN6VE77"/>
<keyword evidence="4" id="KW-0274">FAD</keyword>
<dbReference type="SUPFAM" id="SSF51905">
    <property type="entry name" value="FAD/NAD(P)-binding domain"/>
    <property type="match status" value="1"/>
</dbReference>
<evidence type="ECO:0000259" key="6">
    <source>
        <dbReference type="Pfam" id="PF01494"/>
    </source>
</evidence>
<dbReference type="Proteomes" id="UP001302745">
    <property type="component" value="Unassembled WGS sequence"/>
</dbReference>